<protein>
    <submittedName>
        <fullName evidence="1">Uncharacterized protein</fullName>
    </submittedName>
</protein>
<dbReference type="AlphaFoldDB" id="A0A8J4QBJ5"/>
<evidence type="ECO:0000313" key="2">
    <source>
        <dbReference type="Proteomes" id="UP000737018"/>
    </source>
</evidence>
<accession>A0A8J4QBJ5</accession>
<proteinExistence type="predicted"/>
<feature type="non-terminal residue" evidence="1">
    <location>
        <position position="1"/>
    </location>
</feature>
<dbReference type="Proteomes" id="UP000737018">
    <property type="component" value="Unassembled WGS sequence"/>
</dbReference>
<dbReference type="EMBL" id="JRKL02009873">
    <property type="protein sequence ID" value="KAF3946157.1"/>
    <property type="molecule type" value="Genomic_DNA"/>
</dbReference>
<sequence length="25" mass="3034">QWTSINVYFYVLVTHCFICNLEILN</sequence>
<gene>
    <name evidence="1" type="ORF">CMV_027542</name>
</gene>
<keyword evidence="2" id="KW-1185">Reference proteome</keyword>
<organism evidence="1 2">
    <name type="scientific">Castanea mollissima</name>
    <name type="common">Chinese chestnut</name>
    <dbReference type="NCBI Taxonomy" id="60419"/>
    <lineage>
        <taxon>Eukaryota</taxon>
        <taxon>Viridiplantae</taxon>
        <taxon>Streptophyta</taxon>
        <taxon>Embryophyta</taxon>
        <taxon>Tracheophyta</taxon>
        <taxon>Spermatophyta</taxon>
        <taxon>Magnoliopsida</taxon>
        <taxon>eudicotyledons</taxon>
        <taxon>Gunneridae</taxon>
        <taxon>Pentapetalae</taxon>
        <taxon>rosids</taxon>
        <taxon>fabids</taxon>
        <taxon>Fagales</taxon>
        <taxon>Fagaceae</taxon>
        <taxon>Castanea</taxon>
    </lineage>
</organism>
<reference evidence="1" key="1">
    <citation type="submission" date="2020-03" db="EMBL/GenBank/DDBJ databases">
        <title>Castanea mollissima Vanexum genome sequencing.</title>
        <authorList>
            <person name="Staton M."/>
        </authorList>
    </citation>
    <scope>NUCLEOTIDE SEQUENCE</scope>
    <source>
        <tissue evidence="1">Leaf</tissue>
    </source>
</reference>
<name>A0A8J4QBJ5_9ROSI</name>
<comment type="caution">
    <text evidence="1">The sequence shown here is derived from an EMBL/GenBank/DDBJ whole genome shotgun (WGS) entry which is preliminary data.</text>
</comment>
<evidence type="ECO:0000313" key="1">
    <source>
        <dbReference type="EMBL" id="KAF3946157.1"/>
    </source>
</evidence>